<accession>A0A0E9SUF0</accession>
<name>A0A0E9SUF0_ANGAN</name>
<evidence type="ECO:0000313" key="1">
    <source>
        <dbReference type="EMBL" id="JAH44921.1"/>
    </source>
</evidence>
<organism evidence="1">
    <name type="scientific">Anguilla anguilla</name>
    <name type="common">European freshwater eel</name>
    <name type="synonym">Muraena anguilla</name>
    <dbReference type="NCBI Taxonomy" id="7936"/>
    <lineage>
        <taxon>Eukaryota</taxon>
        <taxon>Metazoa</taxon>
        <taxon>Chordata</taxon>
        <taxon>Craniata</taxon>
        <taxon>Vertebrata</taxon>
        <taxon>Euteleostomi</taxon>
        <taxon>Actinopterygii</taxon>
        <taxon>Neopterygii</taxon>
        <taxon>Teleostei</taxon>
        <taxon>Anguilliformes</taxon>
        <taxon>Anguillidae</taxon>
        <taxon>Anguilla</taxon>
    </lineage>
</organism>
<reference evidence="1" key="2">
    <citation type="journal article" date="2015" name="Fish Shellfish Immunol.">
        <title>Early steps in the European eel (Anguilla anguilla)-Vibrio vulnificus interaction in the gills: Role of the RtxA13 toxin.</title>
        <authorList>
            <person name="Callol A."/>
            <person name="Pajuelo D."/>
            <person name="Ebbesson L."/>
            <person name="Teles M."/>
            <person name="MacKenzie S."/>
            <person name="Amaro C."/>
        </authorList>
    </citation>
    <scope>NUCLEOTIDE SEQUENCE</scope>
</reference>
<sequence length="27" mass="3224">MKGYLITSFSYNSHKLCSFFINFLKFS</sequence>
<dbReference type="AlphaFoldDB" id="A0A0E9SUF0"/>
<dbReference type="EMBL" id="GBXM01063656">
    <property type="protein sequence ID" value="JAH44921.1"/>
    <property type="molecule type" value="Transcribed_RNA"/>
</dbReference>
<protein>
    <submittedName>
        <fullName evidence="1">Uncharacterized protein</fullName>
    </submittedName>
</protein>
<reference evidence="1" key="1">
    <citation type="submission" date="2014-11" db="EMBL/GenBank/DDBJ databases">
        <authorList>
            <person name="Amaro Gonzalez C."/>
        </authorList>
    </citation>
    <scope>NUCLEOTIDE SEQUENCE</scope>
</reference>
<proteinExistence type="predicted"/>